<proteinExistence type="predicted"/>
<sequence length="437" mass="48824">MGNTGGIIRVAGKSSSERRSIQRRAQRGELVWLAKGSYMEREHFANLEYLDKCLARIVATALATKKSVLAGRTAAFLLGLPQAGARMKLDTPVEVCGFSGSDQRSQHVIYHRLARATYQRIARVSTRFGSVYTTDVATTCVDLARWYSVDDGLLALEYCLNNARQADLAGRFGSSPRPASELRDRYAARSISLNDASRMPSLRLTEKQYEDLTAKIDAANLRSSNLRTVLRLATAYSESPAESRTKLQMFRMQNRLRQRARSTSAWKTKGDRVGGTYELPTPLQQVPVHFHDGTQFRLDFYFPRHVLGVEYDGEGKHRGEFGVEGADALREGWNRHTRLNAAGIELFHVSRDADPRWPEQLVAALAERARRLEISESELSQSKSPQSRSLASRPLRGETSRHGERKYGQTTGLRSEEALQLRGDVGLGRGVPALAEE</sequence>
<feature type="compositionally biased region" description="Low complexity" evidence="1">
    <location>
        <begin position="377"/>
        <end position="393"/>
    </location>
</feature>
<accession>A0A5J6Z7N6</accession>
<reference evidence="3" key="1">
    <citation type="submission" date="2019-10" db="EMBL/GenBank/DDBJ databases">
        <title>Complete genome sequence of Corynebacterium urogenitalis DSM 108747, isolated from the genital tract of a cow.</title>
        <authorList>
            <person name="Ruckert C."/>
            <person name="Ballas P."/>
            <person name="Wagener K."/>
            <person name="Drillich M."/>
            <person name="Kaempfer P."/>
            <person name="Busse H.-J."/>
            <person name="Ehling-Schulz M."/>
        </authorList>
    </citation>
    <scope>NUCLEOTIDE SEQUENCE [LARGE SCALE GENOMIC DNA]</scope>
    <source>
        <strain evidence="3">LMM 1652</strain>
    </source>
</reference>
<evidence type="ECO:0000313" key="3">
    <source>
        <dbReference type="Proteomes" id="UP000326711"/>
    </source>
</evidence>
<dbReference type="Proteomes" id="UP000326711">
    <property type="component" value="Chromosome"/>
</dbReference>
<dbReference type="OrthoDB" id="4398625at2"/>
<feature type="region of interest" description="Disordered" evidence="1">
    <location>
        <begin position="375"/>
        <end position="437"/>
    </location>
</feature>
<protein>
    <recommendedName>
        <fullName evidence="4">DUF559 domain-containing protein</fullName>
    </recommendedName>
</protein>
<dbReference type="KEGG" id="cuo:CUROG_01180"/>
<evidence type="ECO:0000313" key="2">
    <source>
        <dbReference type="EMBL" id="QFQ01637.1"/>
    </source>
</evidence>
<evidence type="ECO:0000256" key="1">
    <source>
        <dbReference type="SAM" id="MobiDB-lite"/>
    </source>
</evidence>
<gene>
    <name evidence="2" type="ORF">CUROG_01180</name>
</gene>
<organism evidence="2 3">
    <name type="scientific">Corynebacterium urogenitale</name>
    <dbReference type="NCBI Taxonomy" id="2487892"/>
    <lineage>
        <taxon>Bacteria</taxon>
        <taxon>Bacillati</taxon>
        <taxon>Actinomycetota</taxon>
        <taxon>Actinomycetes</taxon>
        <taxon>Mycobacteriales</taxon>
        <taxon>Corynebacteriaceae</taxon>
        <taxon>Corynebacterium</taxon>
    </lineage>
</organism>
<dbReference type="AlphaFoldDB" id="A0A5J6Z7N6"/>
<feature type="compositionally biased region" description="Basic and acidic residues" evidence="1">
    <location>
        <begin position="395"/>
        <end position="407"/>
    </location>
</feature>
<dbReference type="EMBL" id="CP045032">
    <property type="protein sequence ID" value="QFQ01637.1"/>
    <property type="molecule type" value="Genomic_DNA"/>
</dbReference>
<name>A0A5J6Z7N6_9CORY</name>
<keyword evidence="3" id="KW-1185">Reference proteome</keyword>
<evidence type="ECO:0008006" key="4">
    <source>
        <dbReference type="Google" id="ProtNLM"/>
    </source>
</evidence>
<dbReference type="RefSeq" id="WP_151902111.1">
    <property type="nucleotide sequence ID" value="NZ_CP045032.1"/>
</dbReference>